<organism evidence="1 2">
    <name type="scientific">Gloeophyllum trabeum (strain ATCC 11539 / FP-39264 / Madison 617)</name>
    <name type="common">Brown rot fungus</name>
    <dbReference type="NCBI Taxonomy" id="670483"/>
    <lineage>
        <taxon>Eukaryota</taxon>
        <taxon>Fungi</taxon>
        <taxon>Dikarya</taxon>
        <taxon>Basidiomycota</taxon>
        <taxon>Agaricomycotina</taxon>
        <taxon>Agaricomycetes</taxon>
        <taxon>Gloeophyllales</taxon>
        <taxon>Gloeophyllaceae</taxon>
        <taxon>Gloeophyllum</taxon>
    </lineage>
</organism>
<dbReference type="RefSeq" id="XP_007863085.1">
    <property type="nucleotide sequence ID" value="XM_007864894.1"/>
</dbReference>
<accession>S7QCW3</accession>
<gene>
    <name evidence="1" type="ORF">GLOTRDRAFT_91356</name>
</gene>
<proteinExistence type="predicted"/>
<name>S7QCW3_GLOTA</name>
<keyword evidence="2" id="KW-1185">Reference proteome</keyword>
<dbReference type="Proteomes" id="UP000030669">
    <property type="component" value="Unassembled WGS sequence"/>
</dbReference>
<evidence type="ECO:0000313" key="2">
    <source>
        <dbReference type="Proteomes" id="UP000030669"/>
    </source>
</evidence>
<reference evidence="1 2" key="1">
    <citation type="journal article" date="2012" name="Science">
        <title>The Paleozoic origin of enzymatic lignin decomposition reconstructed from 31 fungal genomes.</title>
        <authorList>
            <person name="Floudas D."/>
            <person name="Binder M."/>
            <person name="Riley R."/>
            <person name="Barry K."/>
            <person name="Blanchette R.A."/>
            <person name="Henrissat B."/>
            <person name="Martinez A.T."/>
            <person name="Otillar R."/>
            <person name="Spatafora J.W."/>
            <person name="Yadav J.S."/>
            <person name="Aerts A."/>
            <person name="Benoit I."/>
            <person name="Boyd A."/>
            <person name="Carlson A."/>
            <person name="Copeland A."/>
            <person name="Coutinho P.M."/>
            <person name="de Vries R.P."/>
            <person name="Ferreira P."/>
            <person name="Findley K."/>
            <person name="Foster B."/>
            <person name="Gaskell J."/>
            <person name="Glotzer D."/>
            <person name="Gorecki P."/>
            <person name="Heitman J."/>
            <person name="Hesse C."/>
            <person name="Hori C."/>
            <person name="Igarashi K."/>
            <person name="Jurgens J.A."/>
            <person name="Kallen N."/>
            <person name="Kersten P."/>
            <person name="Kohler A."/>
            <person name="Kuees U."/>
            <person name="Kumar T.K.A."/>
            <person name="Kuo A."/>
            <person name="LaButti K."/>
            <person name="Larrondo L.F."/>
            <person name="Lindquist E."/>
            <person name="Ling A."/>
            <person name="Lombard V."/>
            <person name="Lucas S."/>
            <person name="Lundell T."/>
            <person name="Martin R."/>
            <person name="McLaughlin D.J."/>
            <person name="Morgenstern I."/>
            <person name="Morin E."/>
            <person name="Murat C."/>
            <person name="Nagy L.G."/>
            <person name="Nolan M."/>
            <person name="Ohm R.A."/>
            <person name="Patyshakuliyeva A."/>
            <person name="Rokas A."/>
            <person name="Ruiz-Duenas F.J."/>
            <person name="Sabat G."/>
            <person name="Salamov A."/>
            <person name="Samejima M."/>
            <person name="Schmutz J."/>
            <person name="Slot J.C."/>
            <person name="St John F."/>
            <person name="Stenlid J."/>
            <person name="Sun H."/>
            <person name="Sun S."/>
            <person name="Syed K."/>
            <person name="Tsang A."/>
            <person name="Wiebenga A."/>
            <person name="Young D."/>
            <person name="Pisabarro A."/>
            <person name="Eastwood D.C."/>
            <person name="Martin F."/>
            <person name="Cullen D."/>
            <person name="Grigoriev I.V."/>
            <person name="Hibbett D.S."/>
        </authorList>
    </citation>
    <scope>NUCLEOTIDE SEQUENCE [LARGE SCALE GENOMIC DNA]</scope>
    <source>
        <strain evidence="1 2">ATCC 11539</strain>
    </source>
</reference>
<dbReference type="AlphaFoldDB" id="S7QCW3"/>
<dbReference type="HOGENOM" id="CLU_748124_0_0_1"/>
<protein>
    <submittedName>
        <fullName evidence="1">Uncharacterized protein</fullName>
    </submittedName>
</protein>
<dbReference type="EMBL" id="KB469298">
    <property type="protein sequence ID" value="EPQ57711.1"/>
    <property type="molecule type" value="Genomic_DNA"/>
</dbReference>
<sequence>MEQKLEDDIGDTEQAPQKLMLCDAPSVLSADPSISLNTSGIAPQCAIEDLPPPFSFCKDFHLTASPMDTFKRFYHILTRGPLAQLSGISLARFRVAARYIEAQFPEERIGIHIRVNEDGVPLSQRHFASAHINSDNTVIFSVRRGKKIVFSQAEVDEEAPRSFKEMIYPRPSTAKDMLSGVDEKLCNWTFTTPRIYAPRMYITSSYYHENDEDVYNNAPAYRLRMRERRPCGDVGSIRSALVTGRTTLRTTSTYSFPVLVCRSEHSTPQEFESEDGGEEEVEYGLMVVEELDDKLAASIFKKGRIAPLESHLYKSKKPVILVTEEGRVIWLLSVSDMVEQVNRFLLRSVWVKERLPLKHVPELLNFTARQ</sequence>
<evidence type="ECO:0000313" key="1">
    <source>
        <dbReference type="EMBL" id="EPQ57711.1"/>
    </source>
</evidence>
<dbReference type="KEGG" id="gtr:GLOTRDRAFT_91356"/>
<dbReference type="GeneID" id="19309317"/>